<evidence type="ECO:0000256" key="1">
    <source>
        <dbReference type="ARBA" id="ARBA00004167"/>
    </source>
</evidence>
<evidence type="ECO:0000259" key="9">
    <source>
        <dbReference type="Pfam" id="PF13947"/>
    </source>
</evidence>
<keyword evidence="7" id="KW-1133">Transmembrane helix</keyword>
<evidence type="ECO:0000256" key="3">
    <source>
        <dbReference type="ARBA" id="ARBA00022729"/>
    </source>
</evidence>
<gene>
    <name evidence="11" type="ORF">M0R45_021843</name>
</gene>
<name>A0AAW1XF04_RUBAR</name>
<reference evidence="11 12" key="1">
    <citation type="journal article" date="2023" name="G3 (Bethesda)">
        <title>A chromosome-length genome assembly and annotation of blackberry (Rubus argutus, cv. 'Hillquist').</title>
        <authorList>
            <person name="Bruna T."/>
            <person name="Aryal R."/>
            <person name="Dudchenko O."/>
            <person name="Sargent D.J."/>
            <person name="Mead D."/>
            <person name="Buti M."/>
            <person name="Cavallini A."/>
            <person name="Hytonen T."/>
            <person name="Andres J."/>
            <person name="Pham M."/>
            <person name="Weisz D."/>
            <person name="Mascagni F."/>
            <person name="Usai G."/>
            <person name="Natali L."/>
            <person name="Bassil N."/>
            <person name="Fernandez G.E."/>
            <person name="Lomsadze A."/>
            <person name="Armour M."/>
            <person name="Olukolu B."/>
            <person name="Poorten T."/>
            <person name="Britton C."/>
            <person name="Davik J."/>
            <person name="Ashrafi H."/>
            <person name="Aiden E.L."/>
            <person name="Borodovsky M."/>
            <person name="Worthington M."/>
        </authorList>
    </citation>
    <scope>NUCLEOTIDE SEQUENCE [LARGE SCALE GENOMIC DNA]</scope>
    <source>
        <strain evidence="11">PI 553951</strain>
    </source>
</reference>
<dbReference type="Proteomes" id="UP001457282">
    <property type="component" value="Unassembled WGS sequence"/>
</dbReference>
<evidence type="ECO:0000256" key="5">
    <source>
        <dbReference type="ARBA" id="ARBA00047899"/>
    </source>
</evidence>
<keyword evidence="7" id="KW-0472">Membrane</keyword>
<dbReference type="GO" id="GO:0004674">
    <property type="term" value="F:protein serine/threonine kinase activity"/>
    <property type="evidence" value="ECO:0007669"/>
    <property type="project" value="UniProtKB-EC"/>
</dbReference>
<organism evidence="11 12">
    <name type="scientific">Rubus argutus</name>
    <name type="common">Southern blackberry</name>
    <dbReference type="NCBI Taxonomy" id="59490"/>
    <lineage>
        <taxon>Eukaryota</taxon>
        <taxon>Viridiplantae</taxon>
        <taxon>Streptophyta</taxon>
        <taxon>Embryophyta</taxon>
        <taxon>Tracheophyta</taxon>
        <taxon>Spermatophyta</taxon>
        <taxon>Magnoliopsida</taxon>
        <taxon>eudicotyledons</taxon>
        <taxon>Gunneridae</taxon>
        <taxon>Pentapetalae</taxon>
        <taxon>rosids</taxon>
        <taxon>fabids</taxon>
        <taxon>Rosales</taxon>
        <taxon>Rosaceae</taxon>
        <taxon>Rosoideae</taxon>
        <taxon>Rosoideae incertae sedis</taxon>
        <taxon>Rubus</taxon>
    </lineage>
</organism>
<dbReference type="EC" id="2.7.11.1" evidence="2"/>
<feature type="domain" description="Wall-associated receptor kinase galacturonan-binding" evidence="9">
    <location>
        <begin position="38"/>
        <end position="102"/>
    </location>
</feature>
<keyword evidence="7" id="KW-0812">Transmembrane</keyword>
<evidence type="ECO:0000256" key="7">
    <source>
        <dbReference type="SAM" id="Phobius"/>
    </source>
</evidence>
<evidence type="ECO:0000256" key="4">
    <source>
        <dbReference type="ARBA" id="ARBA00023180"/>
    </source>
</evidence>
<keyword evidence="4" id="KW-0325">Glycoprotein</keyword>
<dbReference type="InterPro" id="IPR032872">
    <property type="entry name" value="WAK_assoc_C"/>
</dbReference>
<dbReference type="GO" id="GO:0030247">
    <property type="term" value="F:polysaccharide binding"/>
    <property type="evidence" value="ECO:0007669"/>
    <property type="project" value="InterPro"/>
</dbReference>
<evidence type="ECO:0000313" key="11">
    <source>
        <dbReference type="EMBL" id="KAK9934709.1"/>
    </source>
</evidence>
<accession>A0AAW1XF04</accession>
<dbReference type="GO" id="GO:0016020">
    <property type="term" value="C:membrane"/>
    <property type="evidence" value="ECO:0007669"/>
    <property type="project" value="UniProtKB-SubCell"/>
</dbReference>
<feature type="signal peptide" evidence="8">
    <location>
        <begin position="1"/>
        <end position="28"/>
    </location>
</feature>
<comment type="catalytic activity">
    <reaction evidence="5">
        <text>L-threonyl-[protein] + ATP = O-phospho-L-threonyl-[protein] + ADP + H(+)</text>
        <dbReference type="Rhea" id="RHEA:46608"/>
        <dbReference type="Rhea" id="RHEA-COMP:11060"/>
        <dbReference type="Rhea" id="RHEA-COMP:11605"/>
        <dbReference type="ChEBI" id="CHEBI:15378"/>
        <dbReference type="ChEBI" id="CHEBI:30013"/>
        <dbReference type="ChEBI" id="CHEBI:30616"/>
        <dbReference type="ChEBI" id="CHEBI:61977"/>
        <dbReference type="ChEBI" id="CHEBI:456216"/>
        <dbReference type="EC" id="2.7.11.1"/>
    </reaction>
</comment>
<dbReference type="PANTHER" id="PTHR33138">
    <property type="entry name" value="OS01G0690200 PROTEIN"/>
    <property type="match status" value="1"/>
</dbReference>
<keyword evidence="3 8" id="KW-0732">Signal</keyword>
<evidence type="ECO:0000256" key="6">
    <source>
        <dbReference type="ARBA" id="ARBA00048679"/>
    </source>
</evidence>
<comment type="caution">
    <text evidence="11">The sequence shown here is derived from an EMBL/GenBank/DDBJ whole genome shotgun (WGS) entry which is preliminary data.</text>
</comment>
<sequence>MNHQTLFFSPFINLCILIFFVISETSFAVDFHYQNCSLPATCGGQNIRFPFILTGGQKQPFCGYPGFQISCNEEDGYPILRLGGNDYLIHNISYQNQTLIVSNAVFSDSEYNIGCFEASSGTRTSVLALPRDEHQLFNNVSDKCGREAMVAPVEGYARTVGNELGVEVALRRGFMLKWLASNCSWCELSGGKCGFIDSYFSCFCPDRPHKVRCQGDGDEKLRLKLGLGAVAGFVVLVIIFCCFFWNQKQQNRQNAEAF</sequence>
<feature type="transmembrane region" description="Helical" evidence="7">
    <location>
        <begin position="225"/>
        <end position="245"/>
    </location>
</feature>
<feature type="chain" id="PRO_5043721711" description="non-specific serine/threonine protein kinase" evidence="8">
    <location>
        <begin position="29"/>
        <end position="258"/>
    </location>
</feature>
<proteinExistence type="predicted"/>
<dbReference type="EMBL" id="JBEDUW010000004">
    <property type="protein sequence ID" value="KAK9934709.1"/>
    <property type="molecule type" value="Genomic_DNA"/>
</dbReference>
<keyword evidence="12" id="KW-1185">Reference proteome</keyword>
<evidence type="ECO:0000256" key="2">
    <source>
        <dbReference type="ARBA" id="ARBA00012513"/>
    </source>
</evidence>
<evidence type="ECO:0000313" key="12">
    <source>
        <dbReference type="Proteomes" id="UP001457282"/>
    </source>
</evidence>
<dbReference type="Pfam" id="PF14380">
    <property type="entry name" value="WAK_assoc"/>
    <property type="match status" value="1"/>
</dbReference>
<dbReference type="InterPro" id="IPR025287">
    <property type="entry name" value="WAK_GUB"/>
</dbReference>
<dbReference type="PANTHER" id="PTHR33138:SF27">
    <property type="entry name" value="WALL-ASSOCIATED RECEPTOR KINASE C-TERMINAL DOMAIN-CONTAINING PROTEIN"/>
    <property type="match status" value="1"/>
</dbReference>
<protein>
    <recommendedName>
        <fullName evidence="2">non-specific serine/threonine protein kinase</fullName>
        <ecNumber evidence="2">2.7.11.1</ecNumber>
    </recommendedName>
</protein>
<evidence type="ECO:0000259" key="10">
    <source>
        <dbReference type="Pfam" id="PF14380"/>
    </source>
</evidence>
<comment type="catalytic activity">
    <reaction evidence="6">
        <text>L-seryl-[protein] + ATP = O-phospho-L-seryl-[protein] + ADP + H(+)</text>
        <dbReference type="Rhea" id="RHEA:17989"/>
        <dbReference type="Rhea" id="RHEA-COMP:9863"/>
        <dbReference type="Rhea" id="RHEA-COMP:11604"/>
        <dbReference type="ChEBI" id="CHEBI:15378"/>
        <dbReference type="ChEBI" id="CHEBI:29999"/>
        <dbReference type="ChEBI" id="CHEBI:30616"/>
        <dbReference type="ChEBI" id="CHEBI:83421"/>
        <dbReference type="ChEBI" id="CHEBI:456216"/>
        <dbReference type="EC" id="2.7.11.1"/>
    </reaction>
</comment>
<evidence type="ECO:0000256" key="8">
    <source>
        <dbReference type="SAM" id="SignalP"/>
    </source>
</evidence>
<dbReference type="AlphaFoldDB" id="A0AAW1XF04"/>
<comment type="subcellular location">
    <subcellularLocation>
        <location evidence="1">Membrane</location>
        <topology evidence="1">Single-pass membrane protein</topology>
    </subcellularLocation>
</comment>
<dbReference type="Pfam" id="PF13947">
    <property type="entry name" value="GUB_WAK_bind"/>
    <property type="match status" value="1"/>
</dbReference>
<feature type="domain" description="Wall-associated receptor kinase C-terminal" evidence="10">
    <location>
        <begin position="133"/>
        <end position="207"/>
    </location>
</feature>